<protein>
    <recommendedName>
        <fullName evidence="4">FHA domain-containing protein</fullName>
    </recommendedName>
</protein>
<dbReference type="InterPro" id="IPR008984">
    <property type="entry name" value="SMAD_FHA_dom_sf"/>
</dbReference>
<name>A0A821IS27_9BILA</name>
<gene>
    <name evidence="2" type="ORF">OVN521_LOCUS48598</name>
</gene>
<comment type="caution">
    <text evidence="2">The sequence shown here is derived from an EMBL/GenBank/DDBJ whole genome shotgun (WGS) entry which is preliminary data.</text>
</comment>
<feature type="region of interest" description="Disordered" evidence="1">
    <location>
        <begin position="34"/>
        <end position="62"/>
    </location>
</feature>
<organism evidence="2 3">
    <name type="scientific">Rotaria magnacalcarata</name>
    <dbReference type="NCBI Taxonomy" id="392030"/>
    <lineage>
        <taxon>Eukaryota</taxon>
        <taxon>Metazoa</taxon>
        <taxon>Spiralia</taxon>
        <taxon>Gnathifera</taxon>
        <taxon>Rotifera</taxon>
        <taxon>Eurotatoria</taxon>
        <taxon>Bdelloidea</taxon>
        <taxon>Philodinida</taxon>
        <taxon>Philodinidae</taxon>
        <taxon>Rotaria</taxon>
    </lineage>
</organism>
<keyword evidence="3" id="KW-1185">Reference proteome</keyword>
<evidence type="ECO:0008006" key="4">
    <source>
        <dbReference type="Google" id="ProtNLM"/>
    </source>
</evidence>
<feature type="non-terminal residue" evidence="2">
    <location>
        <position position="62"/>
    </location>
</feature>
<reference evidence="2" key="1">
    <citation type="submission" date="2021-02" db="EMBL/GenBank/DDBJ databases">
        <authorList>
            <person name="Nowell W R."/>
        </authorList>
    </citation>
    <scope>NUCLEOTIDE SEQUENCE</scope>
</reference>
<feature type="compositionally biased region" description="Basic and acidic residues" evidence="1">
    <location>
        <begin position="34"/>
        <end position="47"/>
    </location>
</feature>
<sequence length="62" mass="7406">GTYLNRRRIDPDRYYKLEENDVLQFGESSKEFLLDSDSSHKHNNDSKRSHKHHENKSKSSDE</sequence>
<accession>A0A821IS27</accession>
<dbReference type="Gene3D" id="2.60.200.20">
    <property type="match status" value="1"/>
</dbReference>
<evidence type="ECO:0000256" key="1">
    <source>
        <dbReference type="SAM" id="MobiDB-lite"/>
    </source>
</evidence>
<dbReference type="EMBL" id="CAJOBG010101920">
    <property type="protein sequence ID" value="CAF4706944.1"/>
    <property type="molecule type" value="Genomic_DNA"/>
</dbReference>
<proteinExistence type="predicted"/>
<dbReference type="Proteomes" id="UP000663866">
    <property type="component" value="Unassembled WGS sequence"/>
</dbReference>
<dbReference type="SUPFAM" id="SSF49879">
    <property type="entry name" value="SMAD/FHA domain"/>
    <property type="match status" value="1"/>
</dbReference>
<feature type="non-terminal residue" evidence="2">
    <location>
        <position position="1"/>
    </location>
</feature>
<dbReference type="AlphaFoldDB" id="A0A821IS27"/>
<evidence type="ECO:0000313" key="3">
    <source>
        <dbReference type="Proteomes" id="UP000663866"/>
    </source>
</evidence>
<evidence type="ECO:0000313" key="2">
    <source>
        <dbReference type="EMBL" id="CAF4706944.1"/>
    </source>
</evidence>